<dbReference type="EMBL" id="BIMR01000191">
    <property type="protein sequence ID" value="GCE77273.1"/>
    <property type="molecule type" value="Genomic_DNA"/>
</dbReference>
<evidence type="ECO:0000256" key="2">
    <source>
        <dbReference type="ARBA" id="ARBA00022801"/>
    </source>
</evidence>
<dbReference type="Pfam" id="PF01979">
    <property type="entry name" value="Amidohydro_1"/>
    <property type="match status" value="2"/>
</dbReference>
<keyword evidence="2" id="KW-0378">Hydrolase</keyword>
<proteinExistence type="inferred from homology"/>
<keyword evidence="4" id="KW-0472">Membrane</keyword>
<evidence type="ECO:0000256" key="1">
    <source>
        <dbReference type="ARBA" id="ARBA00010716"/>
    </source>
</evidence>
<evidence type="ECO:0000259" key="5">
    <source>
        <dbReference type="Pfam" id="PF01979"/>
    </source>
</evidence>
<gene>
    <name evidence="6" type="ORF">CBZ_23290</name>
</gene>
<feature type="transmembrane region" description="Helical" evidence="4">
    <location>
        <begin position="142"/>
        <end position="164"/>
    </location>
</feature>
<dbReference type="InterPro" id="IPR032466">
    <property type="entry name" value="Metal_Hydrolase"/>
</dbReference>
<dbReference type="InterPro" id="IPR011059">
    <property type="entry name" value="Metal-dep_hydrolase_composite"/>
</dbReference>
<dbReference type="PANTHER" id="PTHR11113:SF14">
    <property type="entry name" value="N-ACETYLGLUCOSAMINE-6-PHOSPHATE DEACETYLASE"/>
    <property type="match status" value="1"/>
</dbReference>
<organism evidence="6 7">
    <name type="scientific">Cellulomonas biazotea</name>
    <dbReference type="NCBI Taxonomy" id="1709"/>
    <lineage>
        <taxon>Bacteria</taxon>
        <taxon>Bacillati</taxon>
        <taxon>Actinomycetota</taxon>
        <taxon>Actinomycetes</taxon>
        <taxon>Micrococcales</taxon>
        <taxon>Cellulomonadaceae</taxon>
        <taxon>Cellulomonas</taxon>
    </lineage>
</organism>
<evidence type="ECO:0000313" key="6">
    <source>
        <dbReference type="EMBL" id="GCE77273.1"/>
    </source>
</evidence>
<reference evidence="6 7" key="1">
    <citation type="submission" date="2019-01" db="EMBL/GenBank/DDBJ databases">
        <title>Draft genome sequence of Cellulomonas takizawaensis strain TKZ-21.</title>
        <authorList>
            <person name="Yamamura H."/>
            <person name="Hayashi T."/>
            <person name="Hamada M."/>
            <person name="Serisawa Y."/>
            <person name="Matsuyama K."/>
            <person name="Nakagawa Y."/>
            <person name="Otoguro M."/>
            <person name="Yanagida F."/>
            <person name="Hayakawa M."/>
        </authorList>
    </citation>
    <scope>NUCLEOTIDE SEQUENCE [LARGE SCALE GENOMIC DNA]</scope>
    <source>
        <strain evidence="6 7">NBRC12680</strain>
    </source>
</reference>
<dbReference type="Gene3D" id="3.20.20.140">
    <property type="entry name" value="Metal-dependent hydrolases"/>
    <property type="match status" value="1"/>
</dbReference>
<feature type="transmembrane region" description="Helical" evidence="4">
    <location>
        <begin position="77"/>
        <end position="105"/>
    </location>
</feature>
<protein>
    <recommendedName>
        <fullName evidence="5">Amidohydrolase-related domain-containing protein</fullName>
    </recommendedName>
</protein>
<keyword evidence="4" id="KW-1133">Transmembrane helix</keyword>
<dbReference type="Gene3D" id="2.30.40.10">
    <property type="entry name" value="Urease, subunit C, domain 1"/>
    <property type="match status" value="1"/>
</dbReference>
<sequence>MLDATPAPGPATPDDAGAAVSAPGTPVPVGARAVRGPAAVAGVCVRTVGVLAAGNLAVALVALLVTGELTTEGLAGLVYIGGLALLIAAALTAVVGWPAGLLVAWAMRGRRREVEHVLAFAAAGAVLSPVLVSIGAPSLGGSAGLLAVAVLEGAVGAGGGRWWAGRARRRLAARYGAAIAPGGPLPTADAAPGTPPAPGVVGEDDGVTDAADVTTATSTTVLRGRVVTPGRVLDDGVVVVEGAGVAWVGPSGQAPQGWAVPDESVGTILPGLVDVHCHGGGGASFPDATDAATARRAADEHLRHGTTSLVASLVTAPRDVLLARTALLADLADAGEIVGIHLEGPFLSADRCGAQNPGDMQPGDAALVTEVAAAARGHLVTMTVAPEVDGVADGSGPADARADVLAALVDAGALPSVGHTDASAAQVDVAVDRAFDLLAASPRARAGRLTATHLFNGMRPVHHRDPGPVAACLAAAARGELVVELVADGTHLADDTVRAVLDLVGPGSVAFVTDAMAAAGMPDGDYRLGPMAVRVADGVARVVADDGSTPAGGGAIAGGVAHLLDVVRNVVAAGVPLEDAVLAAATTPADVLGRRDLGALVAGRRADLVVTGDDLAPRRVMRAGAWVA</sequence>
<dbReference type="Proteomes" id="UP000289954">
    <property type="component" value="Unassembled WGS sequence"/>
</dbReference>
<evidence type="ECO:0000256" key="4">
    <source>
        <dbReference type="SAM" id="Phobius"/>
    </source>
</evidence>
<dbReference type="InterPro" id="IPR006680">
    <property type="entry name" value="Amidohydro-rel"/>
</dbReference>
<dbReference type="AlphaFoldDB" id="A0A402DT09"/>
<dbReference type="GO" id="GO:0008448">
    <property type="term" value="F:N-acetylglucosamine-6-phosphate deacetylase activity"/>
    <property type="evidence" value="ECO:0007669"/>
    <property type="project" value="TreeGrafter"/>
</dbReference>
<keyword evidence="7" id="KW-1185">Reference proteome</keyword>
<evidence type="ECO:0000256" key="3">
    <source>
        <dbReference type="SAM" id="MobiDB-lite"/>
    </source>
</evidence>
<comment type="caution">
    <text evidence="6">The sequence shown here is derived from an EMBL/GenBank/DDBJ whole genome shotgun (WGS) entry which is preliminary data.</text>
</comment>
<evidence type="ECO:0000313" key="7">
    <source>
        <dbReference type="Proteomes" id="UP000289954"/>
    </source>
</evidence>
<name>A0A402DT09_9CELL</name>
<dbReference type="SUPFAM" id="SSF51556">
    <property type="entry name" value="Metallo-dependent hydrolases"/>
    <property type="match status" value="1"/>
</dbReference>
<keyword evidence="4" id="KW-0812">Transmembrane</keyword>
<feature type="region of interest" description="Disordered" evidence="3">
    <location>
        <begin position="1"/>
        <end position="20"/>
    </location>
</feature>
<feature type="transmembrane region" description="Helical" evidence="4">
    <location>
        <begin position="43"/>
        <end position="65"/>
    </location>
</feature>
<dbReference type="GO" id="GO:0006046">
    <property type="term" value="P:N-acetylglucosamine catabolic process"/>
    <property type="evidence" value="ECO:0007669"/>
    <property type="project" value="TreeGrafter"/>
</dbReference>
<feature type="domain" description="Amidohydrolase-related" evidence="5">
    <location>
        <begin position="548"/>
        <end position="627"/>
    </location>
</feature>
<comment type="similarity">
    <text evidence="1">Belongs to the metallo-dependent hydrolases superfamily. NagA family.</text>
</comment>
<accession>A0A402DT09</accession>
<feature type="transmembrane region" description="Helical" evidence="4">
    <location>
        <begin position="117"/>
        <end position="136"/>
    </location>
</feature>
<feature type="compositionally biased region" description="Low complexity" evidence="3">
    <location>
        <begin position="1"/>
        <end position="19"/>
    </location>
</feature>
<dbReference type="PANTHER" id="PTHR11113">
    <property type="entry name" value="N-ACETYLGLUCOSAMINE-6-PHOSPHATE DEACETYLASE"/>
    <property type="match status" value="1"/>
</dbReference>
<dbReference type="SUPFAM" id="SSF51338">
    <property type="entry name" value="Composite domain of metallo-dependent hydrolases"/>
    <property type="match status" value="1"/>
</dbReference>
<feature type="domain" description="Amidohydrolase-related" evidence="5">
    <location>
        <begin position="267"/>
        <end position="360"/>
    </location>
</feature>